<dbReference type="PANTHER" id="PTHR47810">
    <property type="entry name" value="DNA LIGASE"/>
    <property type="match status" value="1"/>
</dbReference>
<dbReference type="Gene3D" id="2.40.50.140">
    <property type="entry name" value="Nucleic acid-binding proteins"/>
    <property type="match status" value="1"/>
</dbReference>
<dbReference type="SUPFAM" id="SSF50249">
    <property type="entry name" value="Nucleic acid-binding proteins"/>
    <property type="match status" value="1"/>
</dbReference>
<dbReference type="Gene3D" id="3.30.1490.70">
    <property type="match status" value="1"/>
</dbReference>
<dbReference type="InterPro" id="IPR041559">
    <property type="entry name" value="DNA_ligase_ATP-dep_T7_C"/>
</dbReference>
<feature type="domain" description="ATP-dependent DNA ligase family profile" evidence="12">
    <location>
        <begin position="127"/>
        <end position="258"/>
    </location>
</feature>
<evidence type="ECO:0000256" key="2">
    <source>
        <dbReference type="ARBA" id="ARBA00007572"/>
    </source>
</evidence>
<protein>
    <recommendedName>
        <fullName evidence="3">DNA ligase</fullName>
    </recommendedName>
    <alternativeName>
        <fullName evidence="9">Polydeoxyribonucleotide synthase [ATP]</fullName>
    </alternativeName>
</protein>
<comment type="subcellular location">
    <subcellularLocation>
        <location evidence="1">Virion</location>
    </subcellularLocation>
</comment>
<accession>A0A1Y0T0N8</accession>
<sequence length="332" mass="37381">MQLNPYKAVKYSESSINKILDKNKWLIAETKIDGIRGLLVIDTNSEPTFYTRTGHIIKCLEGVLTKDDLLPLVESRSLLYGSQGLVIDCELTVSGVDFYTGSGILRSHRLSKGNLEYHAGEPTDKQFKLKKERLCVHIFGVLPLLEMLDTESDIQVQGFMLQAHSQITAKSLLGLNTGIQFTVPESIEAYSMEDINHYYKDRLDKGYEGLILKDPSGIYRRGKKTGWFKMKPENEADGQVVGLVWGSVGSKYERQVVGFEVELEESGMVVSACNMSESLMEEVTTNVKANGDSYYLGYQVQIKYMEKTNTGTLRHPSFDRFRGLEDNPQSKS</sequence>
<keyword evidence="7" id="KW-0946">Virion</keyword>
<evidence type="ECO:0000313" key="14">
    <source>
        <dbReference type="Proteomes" id="UP000226151"/>
    </source>
</evidence>
<dbReference type="RefSeq" id="YP_009790778.1">
    <property type="nucleotide sequence ID" value="NC_047831.1"/>
</dbReference>
<keyword evidence="14" id="KW-1185">Reference proteome</keyword>
<evidence type="ECO:0000256" key="10">
    <source>
        <dbReference type="ARBA" id="ARBA00046002"/>
    </source>
</evidence>
<dbReference type="EMBL" id="MF034659">
    <property type="protein sequence ID" value="ARV77603.1"/>
    <property type="molecule type" value="Genomic_DNA"/>
</dbReference>
<evidence type="ECO:0000256" key="8">
    <source>
        <dbReference type="ARBA" id="ARBA00023204"/>
    </source>
</evidence>
<dbReference type="Gene3D" id="3.30.470.30">
    <property type="entry name" value="DNA ligase/mRNA capping enzyme"/>
    <property type="match status" value="1"/>
</dbReference>
<evidence type="ECO:0000256" key="6">
    <source>
        <dbReference type="ARBA" id="ARBA00022763"/>
    </source>
</evidence>
<dbReference type="GeneID" id="54980942"/>
<dbReference type="SUPFAM" id="SSF56091">
    <property type="entry name" value="DNA ligase/mRNA capping enzyme, catalytic domain"/>
    <property type="match status" value="1"/>
</dbReference>
<dbReference type="InterPro" id="IPR016306">
    <property type="entry name" value="DNA_ligase_T7"/>
</dbReference>
<evidence type="ECO:0000256" key="9">
    <source>
        <dbReference type="ARBA" id="ARBA00032896"/>
    </source>
</evidence>
<dbReference type="InterPro" id="IPR012310">
    <property type="entry name" value="DNA_ligase_ATP-dep_cent"/>
</dbReference>
<dbReference type="InterPro" id="IPR050326">
    <property type="entry name" value="NAD_dep_DNA_ligaseB"/>
</dbReference>
<dbReference type="Pfam" id="PF01068">
    <property type="entry name" value="DNA_ligase_A_M"/>
    <property type="match status" value="1"/>
</dbReference>
<proteinExistence type="inferred from homology"/>
<dbReference type="PANTHER" id="PTHR47810:SF5">
    <property type="entry name" value="LIGASE, PUTATIVE-RELATED"/>
    <property type="match status" value="1"/>
</dbReference>
<dbReference type="GO" id="GO:0003690">
    <property type="term" value="F:double-stranded DNA binding"/>
    <property type="evidence" value="ECO:0007669"/>
    <property type="project" value="InterPro"/>
</dbReference>
<dbReference type="Pfam" id="PF17879">
    <property type="entry name" value="DNA_ligase_C"/>
    <property type="match status" value="1"/>
</dbReference>
<dbReference type="GO" id="GO:0006310">
    <property type="term" value="P:DNA recombination"/>
    <property type="evidence" value="ECO:0007669"/>
    <property type="project" value="InterPro"/>
</dbReference>
<keyword evidence="8" id="KW-0234">DNA repair</keyword>
<name>A0A1Y0T0N8_9CAUD</name>
<dbReference type="PROSITE" id="PS50160">
    <property type="entry name" value="DNA_LIGASE_A3"/>
    <property type="match status" value="1"/>
</dbReference>
<evidence type="ECO:0000256" key="1">
    <source>
        <dbReference type="ARBA" id="ARBA00004328"/>
    </source>
</evidence>
<feature type="active site" description="N6-AMP-lysine intermediate" evidence="11">
    <location>
        <position position="31"/>
    </location>
</feature>
<dbReference type="KEGG" id="vg:54980942"/>
<dbReference type="GO" id="GO:0044423">
    <property type="term" value="C:virion component"/>
    <property type="evidence" value="ECO:0007669"/>
    <property type="project" value="UniProtKB-KW"/>
</dbReference>
<dbReference type="PIRSF" id="PIRSF001600">
    <property type="entry name" value="DNA_ligase_phage_T3"/>
    <property type="match status" value="1"/>
</dbReference>
<dbReference type="GO" id="GO:0006281">
    <property type="term" value="P:DNA repair"/>
    <property type="evidence" value="ECO:0007669"/>
    <property type="project" value="UniProtKB-KW"/>
</dbReference>
<comment type="function">
    <text evidence="10">Very low-fidelity DNA ligase that seals nicks in double-stranded DNA during DNA repair. Together with the viral repair DNA polymerase X, fills the single nucleotide gaps generated by the AP endonuclease. It is not essential for viral replication and recombination. Displays a very low adenylation activity towards DNA with 3'-dideoxy- or 3'-amino-terminated nicks compared to regular nick DNA.</text>
</comment>
<organism evidence="13 14">
    <name type="scientific">Pasteurella phage vB_PmuP_PHB02</name>
    <dbReference type="NCBI Taxonomy" id="2005054"/>
    <lineage>
        <taxon>Viruses</taxon>
        <taxon>Duplodnaviria</taxon>
        <taxon>Heunggongvirae</taxon>
        <taxon>Uroviricota</taxon>
        <taxon>Caudoviricetes</taxon>
        <taxon>Autographivirales</taxon>
        <taxon>Autotranscriptaviridae</taxon>
        <taxon>Studiervirinae</taxon>
        <taxon>Wuhanvirus</taxon>
        <taxon>Wuhanvirus PHB02</taxon>
    </lineage>
</organism>
<dbReference type="GO" id="GO:0005524">
    <property type="term" value="F:ATP binding"/>
    <property type="evidence" value="ECO:0007669"/>
    <property type="project" value="InterPro"/>
</dbReference>
<dbReference type="Proteomes" id="UP000226151">
    <property type="component" value="Genome"/>
</dbReference>
<dbReference type="GO" id="GO:0003910">
    <property type="term" value="F:DNA ligase (ATP) activity"/>
    <property type="evidence" value="ECO:0007669"/>
    <property type="project" value="InterPro"/>
</dbReference>
<evidence type="ECO:0000259" key="12">
    <source>
        <dbReference type="PROSITE" id="PS50160"/>
    </source>
</evidence>
<evidence type="ECO:0000256" key="4">
    <source>
        <dbReference type="ARBA" id="ARBA00022598"/>
    </source>
</evidence>
<evidence type="ECO:0000256" key="5">
    <source>
        <dbReference type="ARBA" id="ARBA00022705"/>
    </source>
</evidence>
<keyword evidence="6" id="KW-0227">DNA damage</keyword>
<comment type="similarity">
    <text evidence="2">Belongs to the ATP-dependent DNA ligase family.</text>
</comment>
<reference evidence="14" key="1">
    <citation type="submission" date="2017-04" db="EMBL/GenBank/DDBJ databases">
        <title>Complete genome sequence of novel T7-like phage PHB02 against Capsular type A Pasteurella multocida.</title>
        <authorList>
            <person name="Chen B.Y."/>
            <person name="Wu B."/>
            <person name="Sun C.E."/>
            <person name="Song Y.J."/>
        </authorList>
    </citation>
    <scope>NUCLEOTIDE SEQUENCE [LARGE SCALE GENOMIC DNA]</scope>
</reference>
<keyword evidence="5" id="KW-0235">DNA replication</keyword>
<evidence type="ECO:0000256" key="3">
    <source>
        <dbReference type="ARBA" id="ARBA00013308"/>
    </source>
</evidence>
<evidence type="ECO:0000256" key="7">
    <source>
        <dbReference type="ARBA" id="ARBA00022844"/>
    </source>
</evidence>
<dbReference type="GO" id="GO:0006260">
    <property type="term" value="P:DNA replication"/>
    <property type="evidence" value="ECO:0007669"/>
    <property type="project" value="UniProtKB-KW"/>
</dbReference>
<dbReference type="InterPro" id="IPR012340">
    <property type="entry name" value="NA-bd_OB-fold"/>
</dbReference>
<evidence type="ECO:0000313" key="13">
    <source>
        <dbReference type="EMBL" id="ARV77603.1"/>
    </source>
</evidence>
<evidence type="ECO:0000256" key="11">
    <source>
        <dbReference type="PIRSR" id="PIRSR001600-50"/>
    </source>
</evidence>
<keyword evidence="4 13" id="KW-0436">Ligase</keyword>